<protein>
    <submittedName>
        <fullName evidence="7">LysE family transporter</fullName>
    </submittedName>
</protein>
<dbReference type="Pfam" id="PF01810">
    <property type="entry name" value="LysE"/>
    <property type="match status" value="1"/>
</dbReference>
<comment type="subcellular location">
    <subcellularLocation>
        <location evidence="1">Cell membrane</location>
        <topology evidence="1">Multi-pass membrane protein</topology>
    </subcellularLocation>
</comment>
<keyword evidence="3 6" id="KW-0812">Transmembrane</keyword>
<gene>
    <name evidence="7" type="ORF">L5G33_06790</name>
</gene>
<accession>A0ABS9IRL2</accession>
<evidence type="ECO:0000256" key="2">
    <source>
        <dbReference type="ARBA" id="ARBA00022475"/>
    </source>
</evidence>
<dbReference type="RefSeq" id="WP_236997400.1">
    <property type="nucleotide sequence ID" value="NZ_JAKKOR010000005.1"/>
</dbReference>
<comment type="caution">
    <text evidence="7">The sequence shown here is derived from an EMBL/GenBank/DDBJ whole genome shotgun (WGS) entry which is preliminary data.</text>
</comment>
<keyword evidence="2" id="KW-1003">Cell membrane</keyword>
<dbReference type="InterPro" id="IPR001123">
    <property type="entry name" value="LeuE-type"/>
</dbReference>
<proteinExistence type="predicted"/>
<evidence type="ECO:0000256" key="5">
    <source>
        <dbReference type="ARBA" id="ARBA00023136"/>
    </source>
</evidence>
<feature type="transmembrane region" description="Helical" evidence="6">
    <location>
        <begin position="121"/>
        <end position="139"/>
    </location>
</feature>
<dbReference type="PANTHER" id="PTHR30086:SF20">
    <property type="entry name" value="ARGININE EXPORTER PROTEIN ARGO-RELATED"/>
    <property type="match status" value="1"/>
</dbReference>
<keyword evidence="5 6" id="KW-0472">Membrane</keyword>
<evidence type="ECO:0000313" key="7">
    <source>
        <dbReference type="EMBL" id="MCF8588176.1"/>
    </source>
</evidence>
<feature type="transmembrane region" description="Helical" evidence="6">
    <location>
        <begin position="78"/>
        <end position="100"/>
    </location>
</feature>
<evidence type="ECO:0000256" key="6">
    <source>
        <dbReference type="SAM" id="Phobius"/>
    </source>
</evidence>
<organism evidence="7 8">
    <name type="scientific">Gordonia liuliyuniae</name>
    <dbReference type="NCBI Taxonomy" id="2911517"/>
    <lineage>
        <taxon>Bacteria</taxon>
        <taxon>Bacillati</taxon>
        <taxon>Actinomycetota</taxon>
        <taxon>Actinomycetes</taxon>
        <taxon>Mycobacteriales</taxon>
        <taxon>Gordoniaceae</taxon>
        <taxon>Gordonia</taxon>
    </lineage>
</organism>
<evidence type="ECO:0000313" key="8">
    <source>
        <dbReference type="Proteomes" id="UP001200110"/>
    </source>
</evidence>
<keyword evidence="4 6" id="KW-1133">Transmembrane helix</keyword>
<evidence type="ECO:0000256" key="4">
    <source>
        <dbReference type="ARBA" id="ARBA00022989"/>
    </source>
</evidence>
<sequence>MIRVQAGTVACACYVGWLGWGALRDPPAPEVAVAAASGASWKSHARTGFGVSALNPKVLLLFVALLPQFTSASSPWPIGVQIVCLGVVHVASTAVVYSAVAGGAGRALRARPALARTVGRVSGVVMMIVAIVLVVEQAVV</sequence>
<dbReference type="Proteomes" id="UP001200110">
    <property type="component" value="Unassembled WGS sequence"/>
</dbReference>
<dbReference type="PANTHER" id="PTHR30086">
    <property type="entry name" value="ARGININE EXPORTER PROTEIN ARGO"/>
    <property type="match status" value="1"/>
</dbReference>
<evidence type="ECO:0000256" key="3">
    <source>
        <dbReference type="ARBA" id="ARBA00022692"/>
    </source>
</evidence>
<dbReference type="EMBL" id="JAKKOR010000005">
    <property type="protein sequence ID" value="MCF8588176.1"/>
    <property type="molecule type" value="Genomic_DNA"/>
</dbReference>
<evidence type="ECO:0000256" key="1">
    <source>
        <dbReference type="ARBA" id="ARBA00004651"/>
    </source>
</evidence>
<keyword evidence="8" id="KW-1185">Reference proteome</keyword>
<feature type="transmembrane region" description="Helical" evidence="6">
    <location>
        <begin position="47"/>
        <end position="66"/>
    </location>
</feature>
<name>A0ABS9IRL2_9ACTN</name>
<reference evidence="7 8" key="1">
    <citation type="submission" date="2022-01" db="EMBL/GenBank/DDBJ databases">
        <authorList>
            <person name="Huang Y."/>
        </authorList>
    </citation>
    <scope>NUCLEOTIDE SEQUENCE [LARGE SCALE GENOMIC DNA]</scope>
    <source>
        <strain evidence="7 8">HY366</strain>
    </source>
</reference>